<dbReference type="PROSITE" id="PS00178">
    <property type="entry name" value="AA_TRNA_LIGASE_I"/>
    <property type="match status" value="1"/>
</dbReference>
<dbReference type="OrthoDB" id="9810365at2"/>
<evidence type="ECO:0000256" key="1">
    <source>
        <dbReference type="ARBA" id="ARBA00005594"/>
    </source>
</evidence>
<feature type="short sequence motif" description="'HIGH' region" evidence="9">
    <location>
        <begin position="42"/>
        <end position="52"/>
    </location>
</feature>
<evidence type="ECO:0000256" key="9">
    <source>
        <dbReference type="HAMAP-Rule" id="MF_00049"/>
    </source>
</evidence>
<evidence type="ECO:0000256" key="7">
    <source>
        <dbReference type="ARBA" id="ARBA00023146"/>
    </source>
</evidence>
<evidence type="ECO:0000256" key="10">
    <source>
        <dbReference type="RuleBase" id="RU363035"/>
    </source>
</evidence>
<dbReference type="GO" id="GO:0006429">
    <property type="term" value="P:leucyl-tRNA aminoacylation"/>
    <property type="evidence" value="ECO:0007669"/>
    <property type="project" value="UniProtKB-UniRule"/>
</dbReference>
<evidence type="ECO:0000256" key="6">
    <source>
        <dbReference type="ARBA" id="ARBA00022917"/>
    </source>
</evidence>
<dbReference type="InterPro" id="IPR013155">
    <property type="entry name" value="M/V/L/I-tRNA-synth_anticd-bd"/>
</dbReference>
<name>A0A220VBX5_9GAMM</name>
<keyword evidence="3 9" id="KW-0436">Ligase</keyword>
<gene>
    <name evidence="9 15" type="primary">leuS</name>
    <name evidence="15" type="ORF">CF386_01150</name>
</gene>
<dbReference type="InterPro" id="IPR025709">
    <property type="entry name" value="Leu_tRNA-synth_edit"/>
</dbReference>
<dbReference type="FunFam" id="3.40.50.620:FF:000003">
    <property type="entry name" value="Leucine--tRNA ligase"/>
    <property type="match status" value="1"/>
</dbReference>
<dbReference type="InterPro" id="IPR002300">
    <property type="entry name" value="aa-tRNA-synth_Ia"/>
</dbReference>
<dbReference type="NCBIfam" id="TIGR00396">
    <property type="entry name" value="leuS_bact"/>
    <property type="match status" value="1"/>
</dbReference>
<feature type="domain" description="Aminoacyl-tRNA synthetase class Ia" evidence="11">
    <location>
        <begin position="613"/>
        <end position="647"/>
    </location>
</feature>
<dbReference type="Pfam" id="PF09334">
    <property type="entry name" value="tRNA-synt_1g"/>
    <property type="match status" value="1"/>
</dbReference>
<dbReference type="CDD" id="cd07958">
    <property type="entry name" value="Anticodon_Ia_Leu_BEm"/>
    <property type="match status" value="1"/>
</dbReference>
<keyword evidence="5 9" id="KW-0067">ATP-binding</keyword>
<keyword evidence="7 9" id="KW-0030">Aminoacyl-tRNA synthetase</keyword>
<dbReference type="InterPro" id="IPR015413">
    <property type="entry name" value="Methionyl/Leucyl_tRNA_Synth"/>
</dbReference>
<dbReference type="Gene3D" id="3.40.50.620">
    <property type="entry name" value="HUPs"/>
    <property type="match status" value="2"/>
</dbReference>
<dbReference type="SUPFAM" id="SSF52374">
    <property type="entry name" value="Nucleotidylyl transferase"/>
    <property type="match status" value="1"/>
</dbReference>
<evidence type="ECO:0000256" key="3">
    <source>
        <dbReference type="ARBA" id="ARBA00022598"/>
    </source>
</evidence>
<dbReference type="Pfam" id="PF13603">
    <property type="entry name" value="tRNA-synt_1_2"/>
    <property type="match status" value="1"/>
</dbReference>
<dbReference type="Gene3D" id="3.10.20.590">
    <property type="match status" value="1"/>
</dbReference>
<feature type="domain" description="Methionyl/Valyl/Leucyl/Isoleucyl-tRNA synthetase anticodon-binding" evidence="12">
    <location>
        <begin position="696"/>
        <end position="813"/>
    </location>
</feature>
<dbReference type="Gene3D" id="2.20.28.290">
    <property type="match status" value="1"/>
</dbReference>
<evidence type="ECO:0000259" key="14">
    <source>
        <dbReference type="Pfam" id="PF13603"/>
    </source>
</evidence>
<dbReference type="HAMAP" id="MF_00049_B">
    <property type="entry name" value="Leu_tRNA_synth_B"/>
    <property type="match status" value="1"/>
</dbReference>
<evidence type="ECO:0000313" key="16">
    <source>
        <dbReference type="Proteomes" id="UP000242175"/>
    </source>
</evidence>
<evidence type="ECO:0000256" key="2">
    <source>
        <dbReference type="ARBA" id="ARBA00022490"/>
    </source>
</evidence>
<dbReference type="GO" id="GO:0002161">
    <property type="term" value="F:aminoacyl-tRNA deacylase activity"/>
    <property type="evidence" value="ECO:0007669"/>
    <property type="project" value="InterPro"/>
</dbReference>
<feature type="domain" description="Methionyl/Leucyl tRNA synthetase" evidence="13">
    <location>
        <begin position="40"/>
        <end position="181"/>
    </location>
</feature>
<dbReference type="SUPFAM" id="SSF47323">
    <property type="entry name" value="Anticodon-binding domain of a subclass of class I aminoacyl-tRNA synthetases"/>
    <property type="match status" value="1"/>
</dbReference>
<keyword evidence="6 9" id="KW-0648">Protein biosynthesis</keyword>
<evidence type="ECO:0000256" key="4">
    <source>
        <dbReference type="ARBA" id="ARBA00022741"/>
    </source>
</evidence>
<keyword evidence="16" id="KW-1185">Reference proteome</keyword>
<organism evidence="15 16">
    <name type="scientific">Paraphotobacterium marinum</name>
    <dbReference type="NCBI Taxonomy" id="1755811"/>
    <lineage>
        <taxon>Bacteria</taxon>
        <taxon>Pseudomonadati</taxon>
        <taxon>Pseudomonadota</taxon>
        <taxon>Gammaproteobacteria</taxon>
        <taxon>Vibrionales</taxon>
        <taxon>Vibrionaceae</taxon>
        <taxon>Paraphotobacterium</taxon>
    </lineage>
</organism>
<dbReference type="InterPro" id="IPR002302">
    <property type="entry name" value="Leu-tRNA-ligase"/>
</dbReference>
<dbReference type="Gene3D" id="1.10.730.10">
    <property type="entry name" value="Isoleucyl-tRNA Synthetase, Domain 1"/>
    <property type="match status" value="1"/>
</dbReference>
<comment type="similarity">
    <text evidence="1 9 10">Belongs to the class-I aminoacyl-tRNA synthetase family.</text>
</comment>
<evidence type="ECO:0000313" key="15">
    <source>
        <dbReference type="EMBL" id="ASK77781.1"/>
    </source>
</evidence>
<dbReference type="SUPFAM" id="SSF50677">
    <property type="entry name" value="ValRS/IleRS/LeuRS editing domain"/>
    <property type="match status" value="1"/>
</dbReference>
<evidence type="ECO:0000259" key="12">
    <source>
        <dbReference type="Pfam" id="PF08264"/>
    </source>
</evidence>
<reference evidence="15 16" key="1">
    <citation type="journal article" date="2016" name="Int. J. Syst. Evol. Microbiol.">
        <title>Paraphotobacterium marinum gen. nov., sp. nov., a member of the family Vibrionaceae, isolated from surface seawater.</title>
        <authorList>
            <person name="Huang Z."/>
            <person name="Dong C."/>
            <person name="Shao Z."/>
        </authorList>
    </citation>
    <scope>NUCLEOTIDE SEQUENCE [LARGE SCALE GENOMIC DNA]</scope>
    <source>
        <strain evidence="15 16">NSCS20N07D</strain>
    </source>
</reference>
<dbReference type="EC" id="6.1.1.4" evidence="9"/>
<dbReference type="KEGG" id="pmai:CF386_01150"/>
<evidence type="ECO:0000259" key="11">
    <source>
        <dbReference type="Pfam" id="PF00133"/>
    </source>
</evidence>
<dbReference type="Pfam" id="PF08264">
    <property type="entry name" value="Anticodon_1"/>
    <property type="match status" value="1"/>
</dbReference>
<dbReference type="CDD" id="cd00812">
    <property type="entry name" value="LeuRS_core"/>
    <property type="match status" value="1"/>
</dbReference>
<sequence>MNEQYEPQKIESDVQQYWKEHKTFSSSENSNKEKFYCLAMFPYPSGNLHMGHVRNYTISDVIARFQRLKGKNVMHPFGWDAFGLPAENAAIKHKTAPHTWTKKNIAHMKDQLKLLGFSFDWDREFATCDPEYYKWEQKFFNILYKKGLVYKKTSSVNWCPNDKTVLANEQVESGLCWRCDTPVVQKDIPQWFIKITDYADELLNDLDNLPGWPDTVKRMQKNWIGRSEGLALNFNISEKEDKLQVYTTRPETIMGVTYLAIAPTHPLALEAARENKKLSEFIEECKKTKLSEADMSTAEKKGFQTQYNAIHPISGKQLPIYIANFVLMEYGTGAVMSVPAHDSRDFDFATKYGIDIKQVIKPIKELDYKLPYTEPGVLINSDIFNDQTTKEAAITIIDYCEKNDLGKKKVNYRLRDWGVSRQRYWGTPIPMATDKNGKTIAIPDSDLPVTLPTDVEMDGITNPLQMDEVWKNVKINGKNLIRETDTFDTFMESSWYYARFCSPNASDIVDPDKSTYWLPVDQYVGGIEHAVMHLLYSRFFHKLLRDEGYVKCDEPYKKLLCQGMVLSEAYYYVDENGSKQWVSPNNVKKESNGETYNYFCKDTNNQLIQTGMTKMSKSKNNGVDPEDMVEKYGADTARLFTMFAAPAEMTLEWKESGVEGANRFLKKLWKFSFEHISNYKNEKLNHSVLTQNQTKLRRLLHKTIMKVSDDIERRQTFNTAIASIMEFMNHLYKFEVRDSNDKAIVQESLASVIIMLYPITPHICFTLWGHLGQTDGIDHVSWPIADQEAMKDQEKLIVVQVNGKVRAKLTFNSVASQDEIEKVALSDDNVSKFILNKQIKKKIYIKDKILNIVAI</sequence>
<comment type="subcellular location">
    <subcellularLocation>
        <location evidence="9">Cytoplasm</location>
    </subcellularLocation>
</comment>
<dbReference type="PRINTS" id="PR00985">
    <property type="entry name" value="TRNASYNTHLEU"/>
</dbReference>
<keyword evidence="4 9" id="KW-0547">Nucleotide-binding</keyword>
<dbReference type="InterPro" id="IPR001412">
    <property type="entry name" value="aa-tRNA-synth_I_CS"/>
</dbReference>
<dbReference type="FunFam" id="2.20.28.290:FF:000001">
    <property type="entry name" value="Leucine--tRNA ligase"/>
    <property type="match status" value="1"/>
</dbReference>
<keyword evidence="2 9" id="KW-0963">Cytoplasm</keyword>
<protein>
    <recommendedName>
        <fullName evidence="9">Leucine--tRNA ligase</fullName>
        <ecNumber evidence="9">6.1.1.4</ecNumber>
    </recommendedName>
    <alternativeName>
        <fullName evidence="9">Leucyl-tRNA synthetase</fullName>
        <shortName evidence="9">LeuRS</shortName>
    </alternativeName>
</protein>
<proteinExistence type="inferred from homology"/>
<evidence type="ECO:0000259" key="13">
    <source>
        <dbReference type="Pfam" id="PF09334"/>
    </source>
</evidence>
<comment type="catalytic activity">
    <reaction evidence="8 9">
        <text>tRNA(Leu) + L-leucine + ATP = L-leucyl-tRNA(Leu) + AMP + diphosphate</text>
        <dbReference type="Rhea" id="RHEA:11688"/>
        <dbReference type="Rhea" id="RHEA-COMP:9613"/>
        <dbReference type="Rhea" id="RHEA-COMP:9622"/>
        <dbReference type="ChEBI" id="CHEBI:30616"/>
        <dbReference type="ChEBI" id="CHEBI:33019"/>
        <dbReference type="ChEBI" id="CHEBI:57427"/>
        <dbReference type="ChEBI" id="CHEBI:78442"/>
        <dbReference type="ChEBI" id="CHEBI:78494"/>
        <dbReference type="ChEBI" id="CHEBI:456215"/>
        <dbReference type="EC" id="6.1.1.4"/>
    </reaction>
</comment>
<dbReference type="InterPro" id="IPR014729">
    <property type="entry name" value="Rossmann-like_a/b/a_fold"/>
</dbReference>
<dbReference type="GO" id="GO:0005524">
    <property type="term" value="F:ATP binding"/>
    <property type="evidence" value="ECO:0007669"/>
    <property type="project" value="UniProtKB-UniRule"/>
</dbReference>
<dbReference type="InterPro" id="IPR009080">
    <property type="entry name" value="tRNAsynth_Ia_anticodon-bd"/>
</dbReference>
<dbReference type="Pfam" id="PF00133">
    <property type="entry name" value="tRNA-synt_1"/>
    <property type="match status" value="1"/>
</dbReference>
<feature type="binding site" evidence="9">
    <location>
        <position position="617"/>
    </location>
    <ligand>
        <name>ATP</name>
        <dbReference type="ChEBI" id="CHEBI:30616"/>
    </ligand>
</feature>
<dbReference type="AlphaFoldDB" id="A0A220VBX5"/>
<evidence type="ECO:0000256" key="5">
    <source>
        <dbReference type="ARBA" id="ARBA00022840"/>
    </source>
</evidence>
<accession>A0A220VBX5</accession>
<dbReference type="FunFam" id="1.10.730.10:FF:000003">
    <property type="entry name" value="Leucine--tRNA ligase"/>
    <property type="match status" value="1"/>
</dbReference>
<dbReference type="PANTHER" id="PTHR43740">
    <property type="entry name" value="LEUCYL-TRNA SYNTHETASE"/>
    <property type="match status" value="1"/>
</dbReference>
<feature type="short sequence motif" description="'KMSKS' region" evidence="9">
    <location>
        <begin position="614"/>
        <end position="618"/>
    </location>
</feature>
<dbReference type="Proteomes" id="UP000242175">
    <property type="component" value="Chromosome large"/>
</dbReference>
<dbReference type="EMBL" id="CP022355">
    <property type="protein sequence ID" value="ASK77781.1"/>
    <property type="molecule type" value="Genomic_DNA"/>
</dbReference>
<dbReference type="GO" id="GO:0005829">
    <property type="term" value="C:cytosol"/>
    <property type="evidence" value="ECO:0007669"/>
    <property type="project" value="TreeGrafter"/>
</dbReference>
<evidence type="ECO:0000256" key="8">
    <source>
        <dbReference type="ARBA" id="ARBA00047469"/>
    </source>
</evidence>
<dbReference type="GO" id="GO:0004823">
    <property type="term" value="F:leucine-tRNA ligase activity"/>
    <property type="evidence" value="ECO:0007669"/>
    <property type="project" value="UniProtKB-UniRule"/>
</dbReference>
<dbReference type="InterPro" id="IPR009008">
    <property type="entry name" value="Val/Leu/Ile-tRNA-synth_edit"/>
</dbReference>
<dbReference type="RefSeq" id="WP_089072691.1">
    <property type="nucleotide sequence ID" value="NZ_CBCSAM010000007.1"/>
</dbReference>
<feature type="domain" description="Leucyl-tRNA synthetase editing" evidence="14">
    <location>
        <begin position="221"/>
        <end position="400"/>
    </location>
</feature>
<dbReference type="PANTHER" id="PTHR43740:SF2">
    <property type="entry name" value="LEUCINE--TRNA LIGASE, MITOCHONDRIAL"/>
    <property type="match status" value="1"/>
</dbReference>